<dbReference type="Pfam" id="PF00688">
    <property type="entry name" value="TGFb_propeptide"/>
    <property type="match status" value="1"/>
</dbReference>
<evidence type="ECO:0000256" key="1">
    <source>
        <dbReference type="ARBA" id="ARBA00004613"/>
    </source>
</evidence>
<evidence type="ECO:0000256" key="8">
    <source>
        <dbReference type="RuleBase" id="RU000354"/>
    </source>
</evidence>
<dbReference type="InterPro" id="IPR001111">
    <property type="entry name" value="TGF-b_propeptide"/>
</dbReference>
<dbReference type="Gene3D" id="2.60.120.970">
    <property type="match status" value="1"/>
</dbReference>
<dbReference type="InterPro" id="IPR017948">
    <property type="entry name" value="TGFb_CS"/>
</dbReference>
<comment type="similarity">
    <text evidence="2 8">Belongs to the TGF-beta family.</text>
</comment>
<dbReference type="PROSITE" id="PS51362">
    <property type="entry name" value="TGF_BETA_2"/>
    <property type="match status" value="1"/>
</dbReference>
<feature type="domain" description="TGF-beta family profile" evidence="10">
    <location>
        <begin position="268"/>
        <end position="394"/>
    </location>
</feature>
<evidence type="ECO:0000256" key="6">
    <source>
        <dbReference type="ARBA" id="ARBA00023157"/>
    </source>
</evidence>
<comment type="caution">
    <text evidence="11">The sequence shown here is derived from an EMBL/GenBank/DDBJ whole genome shotgun (WGS) entry which is preliminary data.</text>
</comment>
<evidence type="ECO:0000259" key="10">
    <source>
        <dbReference type="PROSITE" id="PS51362"/>
    </source>
</evidence>
<evidence type="ECO:0000256" key="3">
    <source>
        <dbReference type="ARBA" id="ARBA00022525"/>
    </source>
</evidence>
<dbReference type="PANTHER" id="PTHR11848">
    <property type="entry name" value="TGF-BETA FAMILY"/>
    <property type="match status" value="1"/>
</dbReference>
<evidence type="ECO:0000256" key="2">
    <source>
        <dbReference type="ARBA" id="ARBA00006656"/>
    </source>
</evidence>
<protein>
    <recommendedName>
        <fullName evidence="10">TGF-beta family profile domain-containing protein</fullName>
    </recommendedName>
</protein>
<evidence type="ECO:0000256" key="5">
    <source>
        <dbReference type="ARBA" id="ARBA00023030"/>
    </source>
</evidence>
<comment type="subcellular location">
    <subcellularLocation>
        <location evidence="1">Secreted</location>
    </subcellularLocation>
</comment>
<name>A0ABD1ETC3_HYPHA</name>
<dbReference type="SMART" id="SM00204">
    <property type="entry name" value="TGFB"/>
    <property type="match status" value="1"/>
</dbReference>
<proteinExistence type="inferred from homology"/>
<evidence type="ECO:0000256" key="9">
    <source>
        <dbReference type="SAM" id="SignalP"/>
    </source>
</evidence>
<dbReference type="EMBL" id="JBDJPC010000005">
    <property type="protein sequence ID" value="KAL1502006.1"/>
    <property type="molecule type" value="Genomic_DNA"/>
</dbReference>
<keyword evidence="12" id="KW-1185">Reference proteome</keyword>
<dbReference type="GO" id="GO:0008083">
    <property type="term" value="F:growth factor activity"/>
    <property type="evidence" value="ECO:0007669"/>
    <property type="project" value="UniProtKB-KW"/>
</dbReference>
<dbReference type="PROSITE" id="PS00250">
    <property type="entry name" value="TGF_BETA_1"/>
    <property type="match status" value="1"/>
</dbReference>
<keyword evidence="4 9" id="KW-0732">Signal</keyword>
<reference evidence="11 12" key="1">
    <citation type="submission" date="2024-05" db="EMBL/GenBank/DDBJ databases">
        <title>Genetic variation in Jamaican populations of the coffee berry borer (Hypothenemus hampei).</title>
        <authorList>
            <person name="Errbii M."/>
            <person name="Myrie A."/>
        </authorList>
    </citation>
    <scope>NUCLEOTIDE SEQUENCE [LARGE SCALE GENOMIC DNA]</scope>
    <source>
        <strain evidence="11">JA-Hopewell-2020-01-JO</strain>
        <tissue evidence="11">Whole body</tissue>
    </source>
</reference>
<evidence type="ECO:0000313" key="11">
    <source>
        <dbReference type="EMBL" id="KAL1502006.1"/>
    </source>
</evidence>
<dbReference type="Gene3D" id="2.10.90.10">
    <property type="entry name" value="Cystine-knot cytokines"/>
    <property type="match status" value="1"/>
</dbReference>
<evidence type="ECO:0000256" key="7">
    <source>
        <dbReference type="ARBA" id="ARBA00023180"/>
    </source>
</evidence>
<dbReference type="GO" id="GO:0005576">
    <property type="term" value="C:extracellular region"/>
    <property type="evidence" value="ECO:0007669"/>
    <property type="project" value="UniProtKB-SubCell"/>
</dbReference>
<feature type="signal peptide" evidence="9">
    <location>
        <begin position="1"/>
        <end position="20"/>
    </location>
</feature>
<evidence type="ECO:0000256" key="4">
    <source>
        <dbReference type="ARBA" id="ARBA00022729"/>
    </source>
</evidence>
<dbReference type="PANTHER" id="PTHR11848:SF310">
    <property type="entry name" value="PROTEIN 60A-RELATED"/>
    <property type="match status" value="1"/>
</dbReference>
<sequence length="394" mass="44913">MTLITQQTFTILVLLSFSLCHLNPICPVPDLMLNDNPELESEMTNSVELKNKAPFKSHKRKMLKFSMKFMLDLYGKMNEDENVDDQDRLKRGSIKDYPRLTDEDVAKAELSDDIISMSCINRKSDAVGQKQKFVFRTSVISSTAQLLGAELKLFQSKKLASMPNASYELSIFMLLDIKNEKKMRRITKKITTLDNDGWLSLDLTTYLKKWMDNRTDTLDLYASARLYGKKDAVEIHPAEIGIVWPDERQVNEPFLVLFLENENIISIRQPRSLQIFKSGKPKFSDLLGKKAACSLNHVTVNFKDLGWQDMVVAPSEYPSAYCYGSCNFPLLPTKVGATNHALVQSLMQLRYPEKFPKPNCAPYGYKKISVLFSWDSGENLRVFKNAIPKACACQ</sequence>
<keyword evidence="7" id="KW-0325">Glycoprotein</keyword>
<dbReference type="InterPro" id="IPR015615">
    <property type="entry name" value="TGF-beta-rel"/>
</dbReference>
<dbReference type="Proteomes" id="UP001566132">
    <property type="component" value="Unassembled WGS sequence"/>
</dbReference>
<dbReference type="SUPFAM" id="SSF57501">
    <property type="entry name" value="Cystine-knot cytokines"/>
    <property type="match status" value="1"/>
</dbReference>
<feature type="chain" id="PRO_5044785546" description="TGF-beta family profile domain-containing protein" evidence="9">
    <location>
        <begin position="21"/>
        <end position="394"/>
    </location>
</feature>
<dbReference type="InterPro" id="IPR001839">
    <property type="entry name" value="TGF-b_C"/>
</dbReference>
<gene>
    <name evidence="11" type="ORF">ABEB36_007219</name>
</gene>
<keyword evidence="5 8" id="KW-0339">Growth factor</keyword>
<evidence type="ECO:0000313" key="12">
    <source>
        <dbReference type="Proteomes" id="UP001566132"/>
    </source>
</evidence>
<organism evidence="11 12">
    <name type="scientific">Hypothenemus hampei</name>
    <name type="common">Coffee berry borer</name>
    <dbReference type="NCBI Taxonomy" id="57062"/>
    <lineage>
        <taxon>Eukaryota</taxon>
        <taxon>Metazoa</taxon>
        <taxon>Ecdysozoa</taxon>
        <taxon>Arthropoda</taxon>
        <taxon>Hexapoda</taxon>
        <taxon>Insecta</taxon>
        <taxon>Pterygota</taxon>
        <taxon>Neoptera</taxon>
        <taxon>Endopterygota</taxon>
        <taxon>Coleoptera</taxon>
        <taxon>Polyphaga</taxon>
        <taxon>Cucujiformia</taxon>
        <taxon>Curculionidae</taxon>
        <taxon>Scolytinae</taxon>
        <taxon>Hypothenemus</taxon>
    </lineage>
</organism>
<accession>A0ABD1ETC3</accession>
<dbReference type="AlphaFoldDB" id="A0ABD1ETC3"/>
<keyword evidence="6" id="KW-1015">Disulfide bond</keyword>
<dbReference type="Pfam" id="PF00019">
    <property type="entry name" value="TGF_beta"/>
    <property type="match status" value="1"/>
</dbReference>
<keyword evidence="3" id="KW-0964">Secreted</keyword>
<dbReference type="InterPro" id="IPR029034">
    <property type="entry name" value="Cystine-knot_cytokine"/>
</dbReference>